<dbReference type="OrthoDB" id="7265848at2"/>
<name>A0A1G7ZJU7_9BURK</name>
<dbReference type="Proteomes" id="UP000199706">
    <property type="component" value="Unassembled WGS sequence"/>
</dbReference>
<proteinExistence type="predicted"/>
<protein>
    <submittedName>
        <fullName evidence="1">Uncharacterized protein</fullName>
    </submittedName>
</protein>
<evidence type="ECO:0000313" key="2">
    <source>
        <dbReference type="Proteomes" id="UP000199706"/>
    </source>
</evidence>
<organism evidence="1 2">
    <name type="scientific">Paraburkholderia phenazinium</name>
    <dbReference type="NCBI Taxonomy" id="60549"/>
    <lineage>
        <taxon>Bacteria</taxon>
        <taxon>Pseudomonadati</taxon>
        <taxon>Pseudomonadota</taxon>
        <taxon>Betaproteobacteria</taxon>
        <taxon>Burkholderiales</taxon>
        <taxon>Burkholderiaceae</taxon>
        <taxon>Paraburkholderia</taxon>
    </lineage>
</organism>
<dbReference type="AlphaFoldDB" id="A0A1G7ZJU7"/>
<sequence>MTTESFSASPLATVVPTYVYAQYADDPDIQAFFAGVNTTAQGYVDWFNATPLSVYTSANINGPLLDWIGQGIYGISRPVISTLMSRSYGAYNTVPYNTLPYGTRKHINSGTAQAASDDIYKRTLTWHTYLGDGRQMSIQWLRMRVARFIFGANGSDIPVEDSFQISIERSSTGFSGAFGSAAYNTQAYNTRKTRNNLAARSITITVPAGQNSQIFQALVNEGYLALPFQVRFTVIVA</sequence>
<accession>A0A1G7ZJU7</accession>
<reference evidence="1 2" key="1">
    <citation type="submission" date="2016-10" db="EMBL/GenBank/DDBJ databases">
        <authorList>
            <person name="de Groot N.N."/>
        </authorList>
    </citation>
    <scope>NUCLEOTIDE SEQUENCE [LARGE SCALE GENOMIC DNA]</scope>
    <source>
        <strain evidence="1 2">LMG 2247</strain>
    </source>
</reference>
<evidence type="ECO:0000313" key="1">
    <source>
        <dbReference type="EMBL" id="SDH09061.1"/>
    </source>
</evidence>
<dbReference type="EMBL" id="FNCJ01000007">
    <property type="protein sequence ID" value="SDH09061.1"/>
    <property type="molecule type" value="Genomic_DNA"/>
</dbReference>
<dbReference type="RefSeq" id="WP_090685730.1">
    <property type="nucleotide sequence ID" value="NZ_FNCJ01000007.1"/>
</dbReference>
<gene>
    <name evidence="1" type="ORF">SAMN05216466_10764</name>
</gene>